<evidence type="ECO:0000313" key="3">
    <source>
        <dbReference type="EMBL" id="AQZ26781.1"/>
    </source>
</evidence>
<dbReference type="SUPFAM" id="SSF88713">
    <property type="entry name" value="Glycoside hydrolase/deacetylase"/>
    <property type="match status" value="1"/>
</dbReference>
<sequence>MISTMFLVAVLLAFGQISLAVDTEPSCPTNSPTIRSGKLPQFVVLTFDDAVNNELWEAIYTDIFDDLTDPFTRCDLKATFFISHNNTNYAKVNQLFHDGHEIALHSYSHGGDRQDSESLVRKFRMGRWALEIQQNINALIEHALLPKETYFGWRSPFLFTTGDESFTALNASNILYDSSLSFYEKSWPYPLINDKKSSSCLIKPCPSQDYLLMEAPLSVWTGIDNEVCAMMDACKYGSTREEAYEVMMANFRRFHEENVPMPISLHGGALINGNNGHFREAFIDFLRTLLGMRDVHFVTMRQLVEFSRNPKNTFQFMREARRACVTFRPKESCQPKRPACEFKNTDGENSVYLHTCAKRCPSQRLEIAFDYFGKSCCEA</sequence>
<dbReference type="InterPro" id="IPR002509">
    <property type="entry name" value="NODB_dom"/>
</dbReference>
<dbReference type="Pfam" id="PF01522">
    <property type="entry name" value="Polysacc_deac_1"/>
    <property type="match status" value="1"/>
</dbReference>
<feature type="signal peptide" evidence="1">
    <location>
        <begin position="1"/>
        <end position="20"/>
    </location>
</feature>
<dbReference type="InterPro" id="IPR011330">
    <property type="entry name" value="Glyco_hydro/deAcase_b/a-brl"/>
</dbReference>
<dbReference type="InterPro" id="IPR052740">
    <property type="entry name" value="CE4"/>
</dbReference>
<dbReference type="EMBL" id="KX427159">
    <property type="protein sequence ID" value="AQZ26781.1"/>
    <property type="molecule type" value="mRNA"/>
</dbReference>
<feature type="domain" description="NodB homology" evidence="2">
    <location>
        <begin position="41"/>
        <end position="117"/>
    </location>
</feature>
<protein>
    <submittedName>
        <fullName evidence="3">Chitin deacetylase 7</fullName>
    </submittedName>
</protein>
<proteinExistence type="evidence at transcript level"/>
<evidence type="ECO:0000259" key="2">
    <source>
        <dbReference type="Pfam" id="PF01522"/>
    </source>
</evidence>
<dbReference type="Gene3D" id="3.20.20.370">
    <property type="entry name" value="Glycoside hydrolase/deacetylase"/>
    <property type="match status" value="1"/>
</dbReference>
<keyword evidence="1" id="KW-0732">Signal</keyword>
<name>A0A1U9XQU8_TIGJA</name>
<feature type="chain" id="PRO_5013069895" evidence="1">
    <location>
        <begin position="21"/>
        <end position="379"/>
    </location>
</feature>
<evidence type="ECO:0000256" key="1">
    <source>
        <dbReference type="SAM" id="SignalP"/>
    </source>
</evidence>
<dbReference type="PANTHER" id="PTHR45985">
    <property type="match status" value="1"/>
</dbReference>
<reference evidence="3" key="1">
    <citation type="submission" date="2016-06" db="EMBL/GenBank/DDBJ databases">
        <authorList>
            <person name="Kjaerup R.B."/>
            <person name="Dalgaard T.S."/>
            <person name="Juul-Madsen H.R."/>
        </authorList>
    </citation>
    <scope>NUCLEOTIDE SEQUENCE</scope>
</reference>
<dbReference type="GO" id="GO:0016810">
    <property type="term" value="F:hydrolase activity, acting on carbon-nitrogen (but not peptide) bonds"/>
    <property type="evidence" value="ECO:0007669"/>
    <property type="project" value="InterPro"/>
</dbReference>
<accession>A0A1U9XQU8</accession>
<dbReference type="AlphaFoldDB" id="A0A1U9XQU8"/>
<dbReference type="GO" id="GO:0005975">
    <property type="term" value="P:carbohydrate metabolic process"/>
    <property type="evidence" value="ECO:0007669"/>
    <property type="project" value="InterPro"/>
</dbReference>
<organism evidence="3">
    <name type="scientific">Tigriopus japonicus</name>
    <name type="common">Copepod</name>
    <dbReference type="NCBI Taxonomy" id="158387"/>
    <lineage>
        <taxon>Eukaryota</taxon>
        <taxon>Metazoa</taxon>
        <taxon>Ecdysozoa</taxon>
        <taxon>Arthropoda</taxon>
        <taxon>Crustacea</taxon>
        <taxon>Multicrustacea</taxon>
        <taxon>Hexanauplia</taxon>
        <taxon>Copepoda</taxon>
        <taxon>Harpacticoida</taxon>
        <taxon>Harpacticidae</taxon>
        <taxon>Tigriopus</taxon>
    </lineage>
</organism>
<dbReference type="PANTHER" id="PTHR45985:SF8">
    <property type="entry name" value="CHITIN DEACETYLASE-LIKE 9, ISOFORM A"/>
    <property type="match status" value="1"/>
</dbReference>